<name>A0AAD8PRK1_9PEZI</name>
<proteinExistence type="predicted"/>
<dbReference type="EMBL" id="JAHLJV010000067">
    <property type="protein sequence ID" value="KAK1579356.1"/>
    <property type="molecule type" value="Genomic_DNA"/>
</dbReference>
<protein>
    <submittedName>
        <fullName evidence="1">Uncharacterized protein</fullName>
    </submittedName>
</protein>
<accession>A0AAD8PRK1</accession>
<dbReference type="AlphaFoldDB" id="A0AAD8PRK1"/>
<evidence type="ECO:0000313" key="2">
    <source>
        <dbReference type="Proteomes" id="UP001230504"/>
    </source>
</evidence>
<gene>
    <name evidence="1" type="ORF">LY79DRAFT_661827</name>
</gene>
<dbReference type="Proteomes" id="UP001230504">
    <property type="component" value="Unassembled WGS sequence"/>
</dbReference>
<organism evidence="1 2">
    <name type="scientific">Colletotrichum navitas</name>
    <dbReference type="NCBI Taxonomy" id="681940"/>
    <lineage>
        <taxon>Eukaryota</taxon>
        <taxon>Fungi</taxon>
        <taxon>Dikarya</taxon>
        <taxon>Ascomycota</taxon>
        <taxon>Pezizomycotina</taxon>
        <taxon>Sordariomycetes</taxon>
        <taxon>Hypocreomycetidae</taxon>
        <taxon>Glomerellales</taxon>
        <taxon>Glomerellaceae</taxon>
        <taxon>Colletotrichum</taxon>
        <taxon>Colletotrichum graminicola species complex</taxon>
    </lineage>
</organism>
<dbReference type="RefSeq" id="XP_060410491.1">
    <property type="nucleotide sequence ID" value="XM_060562798.1"/>
</dbReference>
<keyword evidence="2" id="KW-1185">Reference proteome</keyword>
<evidence type="ECO:0000313" key="1">
    <source>
        <dbReference type="EMBL" id="KAK1579356.1"/>
    </source>
</evidence>
<reference evidence="1" key="1">
    <citation type="submission" date="2021-06" db="EMBL/GenBank/DDBJ databases">
        <title>Comparative genomics, transcriptomics and evolutionary studies reveal genomic signatures of adaptation to plant cell wall in hemibiotrophic fungi.</title>
        <authorList>
            <consortium name="DOE Joint Genome Institute"/>
            <person name="Baroncelli R."/>
            <person name="Diaz J.F."/>
            <person name="Benocci T."/>
            <person name="Peng M."/>
            <person name="Battaglia E."/>
            <person name="Haridas S."/>
            <person name="Andreopoulos W."/>
            <person name="Labutti K."/>
            <person name="Pangilinan J."/>
            <person name="Floch G.L."/>
            <person name="Makela M.R."/>
            <person name="Henrissat B."/>
            <person name="Grigoriev I.V."/>
            <person name="Crouch J.A."/>
            <person name="De Vries R.P."/>
            <person name="Sukno S.A."/>
            <person name="Thon M.R."/>
        </authorList>
    </citation>
    <scope>NUCLEOTIDE SEQUENCE</scope>
    <source>
        <strain evidence="1">CBS 125086</strain>
    </source>
</reference>
<sequence>MHIGVAGFAHGADGKLMPVAEWESAAFRSIGSADENIDPAAEVPDNWAWDFLPRCGFLPLEQETDVDCKFKGLQTVVPALTITAVQSVERIKEACIVYDIYNKQQLHLARITDVAPVIQQ</sequence>
<comment type="caution">
    <text evidence="1">The sequence shown here is derived from an EMBL/GenBank/DDBJ whole genome shotgun (WGS) entry which is preliminary data.</text>
</comment>
<dbReference type="GeneID" id="85447038"/>